<dbReference type="EMBL" id="MJGC01000048">
    <property type="protein sequence ID" value="OEJ75567.1"/>
    <property type="molecule type" value="Genomic_DNA"/>
</dbReference>
<sequence length="389" mass="42033">MSESIVSLMERLPSDNITVKVLRALDFVVPGQWNNLVGFDATIRSVTGETDPGRIQQIRDRATLLYQDPKEPYQFAVRLYQTIDKADVALGTAAMANKVGEKIGFLSVLNQLTPKADVLQSVDLGLKIAVELLAFSRLNGISPNPSQFANALSQNYQDAALMRMAALVCIDAVLPLGPNFLSKIHSVIDNDNGSVLEQNPAFAAVSSFIPGENNASKLGFVRESLNAVQGWMSGFVARTGVTPQSIISHLGNTIQLADDKLDFVAAFLDQTTNYFEHTGIQTVAKSLVVRANSLVDRQQTPIISQSVQSPNIPPERIGTDGQYHESGLAQRVERSLRTAGLNSVWVAQTGGTVVLKGQVKGRSELDRAIAIAKSEKGCTQVNSEQLSIS</sequence>
<dbReference type="RefSeq" id="WP_069966780.1">
    <property type="nucleotide sequence ID" value="NZ_CM124774.1"/>
</dbReference>
<accession>A0A1E5QLW6</accession>
<comment type="caution">
    <text evidence="2">The sequence shown here is derived from an EMBL/GenBank/DDBJ whole genome shotgun (WGS) entry which is preliminary data.</text>
</comment>
<dbReference type="PROSITE" id="PS50914">
    <property type="entry name" value="BON"/>
    <property type="match status" value="1"/>
</dbReference>
<dbReference type="InterPro" id="IPR007055">
    <property type="entry name" value="BON_dom"/>
</dbReference>
<gene>
    <name evidence="2" type="ORF">BH720_08615</name>
</gene>
<feature type="domain" description="BON" evidence="1">
    <location>
        <begin position="320"/>
        <end position="389"/>
    </location>
</feature>
<dbReference type="OrthoDB" id="261494at2"/>
<dbReference type="AlphaFoldDB" id="A0A1E5QLW6"/>
<proteinExistence type="predicted"/>
<reference evidence="2" key="1">
    <citation type="submission" date="2016-09" db="EMBL/GenBank/DDBJ databases">
        <title>Draft genome of thermotolerant cyanobacterium Desertifilum sp. strain IPPAS B-1220.</title>
        <authorList>
            <person name="Sinetova M.A."/>
            <person name="Bolakhan K."/>
            <person name="Zayadan B.K."/>
            <person name="Mironov K.S."/>
            <person name="Ustinova V."/>
            <person name="Kupriyanova E.V."/>
            <person name="Sidorov R.A."/>
            <person name="Skrypnik A.N."/>
            <person name="Gogoleva N.E."/>
            <person name="Gogolev Y.V."/>
            <person name="Los D.A."/>
        </authorList>
    </citation>
    <scope>NUCLEOTIDE SEQUENCE [LARGE SCALE GENOMIC DNA]</scope>
    <source>
        <strain evidence="2">IPPAS B-1220</strain>
    </source>
</reference>
<evidence type="ECO:0000313" key="2">
    <source>
        <dbReference type="EMBL" id="OEJ75567.1"/>
    </source>
</evidence>
<dbReference type="Pfam" id="PF04972">
    <property type="entry name" value="BON"/>
    <property type="match status" value="1"/>
</dbReference>
<protein>
    <recommendedName>
        <fullName evidence="1">BON domain-containing protein</fullName>
    </recommendedName>
</protein>
<name>A0A1E5QLW6_9CYAN</name>
<organism evidence="2">
    <name type="scientific">Desertifilum tharense IPPAS B-1220</name>
    <dbReference type="NCBI Taxonomy" id="1781255"/>
    <lineage>
        <taxon>Bacteria</taxon>
        <taxon>Bacillati</taxon>
        <taxon>Cyanobacteriota</taxon>
        <taxon>Cyanophyceae</taxon>
        <taxon>Desertifilales</taxon>
        <taxon>Desertifilaceae</taxon>
        <taxon>Desertifilum</taxon>
    </lineage>
</organism>
<dbReference type="STRING" id="1781255.BH720_08615"/>
<evidence type="ECO:0000259" key="1">
    <source>
        <dbReference type="PROSITE" id="PS50914"/>
    </source>
</evidence>